<reference evidence="8" key="1">
    <citation type="submission" date="2016-10" db="EMBL/GenBank/DDBJ databases">
        <authorList>
            <person name="Varghese N."/>
        </authorList>
    </citation>
    <scope>NUCLEOTIDE SEQUENCE [LARGE SCALE GENOMIC DNA]</scope>
    <source>
        <strain evidence="8">DSM 17980</strain>
    </source>
</reference>
<proteinExistence type="inferred from homology"/>
<evidence type="ECO:0000256" key="3">
    <source>
        <dbReference type="ARBA" id="ARBA00023082"/>
    </source>
</evidence>
<dbReference type="InterPro" id="IPR014284">
    <property type="entry name" value="RNA_pol_sigma-70_dom"/>
</dbReference>
<accession>A0A1I7F2X0</accession>
<organism evidence="7 8">
    <name type="scientific">Alicyclobacillus macrosporangiidus</name>
    <dbReference type="NCBI Taxonomy" id="392015"/>
    <lineage>
        <taxon>Bacteria</taxon>
        <taxon>Bacillati</taxon>
        <taxon>Bacillota</taxon>
        <taxon>Bacilli</taxon>
        <taxon>Bacillales</taxon>
        <taxon>Alicyclobacillaceae</taxon>
        <taxon>Alicyclobacillus</taxon>
    </lineage>
</organism>
<evidence type="ECO:0000313" key="8">
    <source>
        <dbReference type="Proteomes" id="UP000183508"/>
    </source>
</evidence>
<dbReference type="SUPFAM" id="SSF88946">
    <property type="entry name" value="Sigma2 domain of RNA polymerase sigma factors"/>
    <property type="match status" value="1"/>
</dbReference>
<keyword evidence="8" id="KW-1185">Reference proteome</keyword>
<dbReference type="SUPFAM" id="SSF88659">
    <property type="entry name" value="Sigma3 and sigma4 domains of RNA polymerase sigma factors"/>
    <property type="match status" value="1"/>
</dbReference>
<dbReference type="CDD" id="cd06171">
    <property type="entry name" value="Sigma70_r4"/>
    <property type="match status" value="1"/>
</dbReference>
<keyword evidence="2" id="KW-0805">Transcription regulation</keyword>
<dbReference type="Pfam" id="PF04542">
    <property type="entry name" value="Sigma70_r2"/>
    <property type="match status" value="1"/>
</dbReference>
<evidence type="ECO:0000313" key="7">
    <source>
        <dbReference type="EMBL" id="SFU30517.1"/>
    </source>
</evidence>
<dbReference type="GO" id="GO:0003677">
    <property type="term" value="F:DNA binding"/>
    <property type="evidence" value="ECO:0007669"/>
    <property type="project" value="InterPro"/>
</dbReference>
<dbReference type="PANTHER" id="PTHR43133">
    <property type="entry name" value="RNA POLYMERASE ECF-TYPE SIGMA FACTO"/>
    <property type="match status" value="1"/>
</dbReference>
<comment type="similarity">
    <text evidence="1">Belongs to the sigma-70 factor family. ECF subfamily.</text>
</comment>
<evidence type="ECO:0000256" key="4">
    <source>
        <dbReference type="ARBA" id="ARBA00023163"/>
    </source>
</evidence>
<dbReference type="STRING" id="392015.SAMN05421543_10133"/>
<dbReference type="NCBIfam" id="TIGR02937">
    <property type="entry name" value="sigma70-ECF"/>
    <property type="match status" value="1"/>
</dbReference>
<feature type="domain" description="RNA polymerase sigma-70 region 2" evidence="5">
    <location>
        <begin position="14"/>
        <end position="82"/>
    </location>
</feature>
<dbReference type="InterPro" id="IPR007627">
    <property type="entry name" value="RNA_pol_sigma70_r2"/>
</dbReference>
<evidence type="ECO:0000259" key="6">
    <source>
        <dbReference type="Pfam" id="PF08281"/>
    </source>
</evidence>
<feature type="domain" description="RNA polymerase sigma factor 70 region 4 type 2" evidence="6">
    <location>
        <begin position="106"/>
        <end position="157"/>
    </location>
</feature>
<protein>
    <submittedName>
        <fullName evidence="7">RNA polymerase sigma-70 factor, ECF subfamily</fullName>
    </submittedName>
</protein>
<dbReference type="AlphaFoldDB" id="A0A1I7F2X0"/>
<dbReference type="InterPro" id="IPR013325">
    <property type="entry name" value="RNA_pol_sigma_r2"/>
</dbReference>
<dbReference type="Gene3D" id="1.10.10.10">
    <property type="entry name" value="Winged helix-like DNA-binding domain superfamily/Winged helix DNA-binding domain"/>
    <property type="match status" value="1"/>
</dbReference>
<evidence type="ECO:0000256" key="1">
    <source>
        <dbReference type="ARBA" id="ARBA00010641"/>
    </source>
</evidence>
<gene>
    <name evidence="7" type="ORF">SAMN05421543_10133</name>
</gene>
<dbReference type="GO" id="GO:0016987">
    <property type="term" value="F:sigma factor activity"/>
    <property type="evidence" value="ECO:0007669"/>
    <property type="project" value="UniProtKB-KW"/>
</dbReference>
<dbReference type="InterPro" id="IPR036388">
    <property type="entry name" value="WH-like_DNA-bd_sf"/>
</dbReference>
<dbReference type="GO" id="GO:0006352">
    <property type="term" value="P:DNA-templated transcription initiation"/>
    <property type="evidence" value="ECO:0007669"/>
    <property type="project" value="InterPro"/>
</dbReference>
<dbReference type="PANTHER" id="PTHR43133:SF46">
    <property type="entry name" value="RNA POLYMERASE SIGMA-70 FACTOR ECF SUBFAMILY"/>
    <property type="match status" value="1"/>
</dbReference>
<name>A0A1I7F2X0_9BACL</name>
<dbReference type="Proteomes" id="UP000183508">
    <property type="component" value="Unassembled WGS sequence"/>
</dbReference>
<evidence type="ECO:0000259" key="5">
    <source>
        <dbReference type="Pfam" id="PF04542"/>
    </source>
</evidence>
<dbReference type="RefSeq" id="WP_074948435.1">
    <property type="nucleotide sequence ID" value="NZ_FPBV01000001.1"/>
</dbReference>
<dbReference type="InterPro" id="IPR013249">
    <property type="entry name" value="RNA_pol_sigma70_r4_t2"/>
</dbReference>
<dbReference type="Gene3D" id="1.10.1740.10">
    <property type="match status" value="1"/>
</dbReference>
<evidence type="ECO:0000256" key="2">
    <source>
        <dbReference type="ARBA" id="ARBA00023015"/>
    </source>
</evidence>
<dbReference type="InterPro" id="IPR013324">
    <property type="entry name" value="RNA_pol_sigma_r3/r4-like"/>
</dbReference>
<keyword evidence="4" id="KW-0804">Transcription</keyword>
<dbReference type="EMBL" id="FPBV01000001">
    <property type="protein sequence ID" value="SFU30517.1"/>
    <property type="molecule type" value="Genomic_DNA"/>
</dbReference>
<keyword evidence="3" id="KW-0731">Sigma factor</keyword>
<dbReference type="Pfam" id="PF08281">
    <property type="entry name" value="Sigma70_r4_2"/>
    <property type="match status" value="1"/>
</dbReference>
<dbReference type="InterPro" id="IPR039425">
    <property type="entry name" value="RNA_pol_sigma-70-like"/>
</dbReference>
<sequence>MDDELDVQRSIEALFRLHKDELYRHVLFVLGNPTDAEDVVAEVFMKVVRSWHTFRRDSSARTWIWSICRNCISDHIQKRRRTQPPRDDGESMVYPADVMCLFSMVEWDDIIQKLPLDQRRVISLRVVEGYSTRETAVLLGWTEPKVRMVLYRAKNKLRKLLSDHAPIENHGFHEEDNPHEA</sequence>